<feature type="transmembrane region" description="Helical" evidence="15">
    <location>
        <begin position="6"/>
        <end position="27"/>
    </location>
</feature>
<keyword evidence="7" id="KW-0256">Endoplasmic reticulum</keyword>
<evidence type="ECO:0000256" key="13">
    <source>
        <dbReference type="PIRSR" id="PIRSR602401-1"/>
    </source>
</evidence>
<comment type="cofactor">
    <cofactor evidence="1 13">
        <name>heme</name>
        <dbReference type="ChEBI" id="CHEBI:30413"/>
    </cofactor>
</comment>
<dbReference type="EMBL" id="KF044286">
    <property type="protein sequence ID" value="AGT57858.1"/>
    <property type="molecule type" value="mRNA"/>
</dbReference>
<dbReference type="GO" id="GO:0020037">
    <property type="term" value="F:heme binding"/>
    <property type="evidence" value="ECO:0007669"/>
    <property type="project" value="InterPro"/>
</dbReference>
<keyword evidence="15" id="KW-0812">Transmembrane</keyword>
<keyword evidence="11 14" id="KW-0503">Monooxygenase</keyword>
<dbReference type="FunFam" id="1.10.630.10:FF:000042">
    <property type="entry name" value="Cytochrome P450"/>
    <property type="match status" value="1"/>
</dbReference>
<reference evidence="16" key="2">
    <citation type="submission" date="2013-05" db="EMBL/GenBank/DDBJ databases">
        <authorList>
            <person name="Wan P.-J."/>
        </authorList>
    </citation>
    <scope>NUCLEOTIDE SEQUENCE</scope>
</reference>
<organism evidence="16">
    <name type="scientific">Leptinotarsa decemlineata</name>
    <name type="common">Colorado potato beetle</name>
    <name type="synonym">Doryphora decemlineata</name>
    <dbReference type="NCBI Taxonomy" id="7539"/>
    <lineage>
        <taxon>Eukaryota</taxon>
        <taxon>Metazoa</taxon>
        <taxon>Ecdysozoa</taxon>
        <taxon>Arthropoda</taxon>
        <taxon>Hexapoda</taxon>
        <taxon>Insecta</taxon>
        <taxon>Pterygota</taxon>
        <taxon>Neoptera</taxon>
        <taxon>Endopterygota</taxon>
        <taxon>Coleoptera</taxon>
        <taxon>Polyphaga</taxon>
        <taxon>Cucujiformia</taxon>
        <taxon>Chrysomeloidea</taxon>
        <taxon>Chrysomelidae</taxon>
        <taxon>Chrysomelinae</taxon>
        <taxon>Doryphorini</taxon>
        <taxon>Leptinotarsa</taxon>
    </lineage>
</organism>
<dbReference type="CDD" id="cd11056">
    <property type="entry name" value="CYP6-like"/>
    <property type="match status" value="1"/>
</dbReference>
<dbReference type="PRINTS" id="PR00385">
    <property type="entry name" value="P450"/>
</dbReference>
<evidence type="ECO:0000256" key="1">
    <source>
        <dbReference type="ARBA" id="ARBA00001971"/>
    </source>
</evidence>
<gene>
    <name evidence="16" type="primary">Cyp6ef1</name>
</gene>
<proteinExistence type="evidence at transcript level"/>
<dbReference type="PRINTS" id="PR00463">
    <property type="entry name" value="EP450I"/>
</dbReference>
<evidence type="ECO:0000256" key="11">
    <source>
        <dbReference type="ARBA" id="ARBA00023033"/>
    </source>
</evidence>
<dbReference type="InterPro" id="IPR017972">
    <property type="entry name" value="Cyt_P450_CS"/>
</dbReference>
<evidence type="ECO:0000256" key="14">
    <source>
        <dbReference type="RuleBase" id="RU000461"/>
    </source>
</evidence>
<dbReference type="InterPro" id="IPR002401">
    <property type="entry name" value="Cyt_P450_E_grp-I"/>
</dbReference>
<evidence type="ECO:0000256" key="5">
    <source>
        <dbReference type="ARBA" id="ARBA00022617"/>
    </source>
</evidence>
<evidence type="ECO:0000256" key="7">
    <source>
        <dbReference type="ARBA" id="ARBA00022824"/>
    </source>
</evidence>
<feature type="binding site" description="axial binding residue" evidence="13">
    <location>
        <position position="451"/>
    </location>
    <ligand>
        <name>heme</name>
        <dbReference type="ChEBI" id="CHEBI:30413"/>
    </ligand>
    <ligandPart>
        <name>Fe</name>
        <dbReference type="ChEBI" id="CHEBI:18248"/>
    </ligandPart>
</feature>
<dbReference type="PANTHER" id="PTHR24292:SF100">
    <property type="entry name" value="CYTOCHROME P450 6A16, ISOFORM B-RELATED"/>
    <property type="match status" value="1"/>
</dbReference>
<evidence type="ECO:0000256" key="6">
    <source>
        <dbReference type="ARBA" id="ARBA00022723"/>
    </source>
</evidence>
<evidence type="ECO:0000256" key="10">
    <source>
        <dbReference type="ARBA" id="ARBA00023004"/>
    </source>
</evidence>
<dbReference type="GO" id="GO:0004497">
    <property type="term" value="F:monooxygenase activity"/>
    <property type="evidence" value="ECO:0007669"/>
    <property type="project" value="UniProtKB-KW"/>
</dbReference>
<keyword evidence="15" id="KW-1133">Transmembrane helix</keyword>
<keyword evidence="5 13" id="KW-0349">Heme</keyword>
<feature type="non-terminal residue" evidence="16">
    <location>
        <position position="504"/>
    </location>
</feature>
<dbReference type="Pfam" id="PF00067">
    <property type="entry name" value="p450"/>
    <property type="match status" value="1"/>
</dbReference>
<dbReference type="PROSITE" id="PS00086">
    <property type="entry name" value="CYTOCHROME_P450"/>
    <property type="match status" value="1"/>
</dbReference>
<dbReference type="OrthoDB" id="2789670at2759"/>
<dbReference type="GO" id="GO:0005789">
    <property type="term" value="C:endoplasmic reticulum membrane"/>
    <property type="evidence" value="ECO:0007669"/>
    <property type="project" value="UniProtKB-SubCell"/>
</dbReference>
<evidence type="ECO:0000256" key="9">
    <source>
        <dbReference type="ARBA" id="ARBA00023002"/>
    </source>
</evidence>
<dbReference type="InterPro" id="IPR036396">
    <property type="entry name" value="Cyt_P450_sf"/>
</dbReference>
<name>V5K5E2_LEPDE</name>
<keyword evidence="9 14" id="KW-0560">Oxidoreductase</keyword>
<dbReference type="InterPro" id="IPR050476">
    <property type="entry name" value="Insect_CytP450_Detox"/>
</dbReference>
<keyword evidence="12 15" id="KW-0472">Membrane</keyword>
<keyword evidence="8" id="KW-0492">Microsome</keyword>
<dbReference type="AlphaFoldDB" id="V5K5E2"/>
<dbReference type="InterPro" id="IPR001128">
    <property type="entry name" value="Cyt_P450"/>
</dbReference>
<evidence type="ECO:0000256" key="12">
    <source>
        <dbReference type="ARBA" id="ARBA00023136"/>
    </source>
</evidence>
<keyword evidence="6 13" id="KW-0479">Metal-binding</keyword>
<dbReference type="GO" id="GO:0005506">
    <property type="term" value="F:iron ion binding"/>
    <property type="evidence" value="ECO:0007669"/>
    <property type="project" value="InterPro"/>
</dbReference>
<reference evidence="16" key="1">
    <citation type="journal article" date="2013" name="Pestic. Biochem. Physiol.">
        <title>Identification of cytochrome P450 monooxygenase genes and their expression profiles in cyhalothrin-treated Colorado potato beetle, Leptinotarsa decemlineata.</title>
        <authorList>
            <person name="Wan P.J."/>
            <person name="Shi X.Q."/>
            <person name="Kong Y."/>
            <person name="Zhou L.T."/>
            <person name="Guo W.C."/>
            <person name="Ahmat T."/>
            <person name="Li G.Q."/>
        </authorList>
    </citation>
    <scope>NUCLEOTIDE SEQUENCE</scope>
</reference>
<comment type="similarity">
    <text evidence="4 14">Belongs to the cytochrome P450 family.</text>
</comment>
<comment type="subcellular location">
    <subcellularLocation>
        <location evidence="3">Endoplasmic reticulum membrane</location>
        <topology evidence="3">Peripheral membrane protein</topology>
    </subcellularLocation>
    <subcellularLocation>
        <location evidence="2">Microsome membrane</location>
        <topology evidence="2">Peripheral membrane protein</topology>
    </subcellularLocation>
</comment>
<evidence type="ECO:0000256" key="2">
    <source>
        <dbReference type="ARBA" id="ARBA00004174"/>
    </source>
</evidence>
<dbReference type="PANTHER" id="PTHR24292">
    <property type="entry name" value="CYTOCHROME P450"/>
    <property type="match status" value="1"/>
</dbReference>
<protein>
    <submittedName>
        <fullName evidence="16">Cytochrome P450 6ef1</fullName>
    </submittedName>
</protein>
<evidence type="ECO:0000256" key="15">
    <source>
        <dbReference type="SAM" id="Phobius"/>
    </source>
</evidence>
<evidence type="ECO:0000313" key="16">
    <source>
        <dbReference type="EMBL" id="AGT57858.1"/>
    </source>
</evidence>
<evidence type="ECO:0000256" key="3">
    <source>
        <dbReference type="ARBA" id="ARBA00004406"/>
    </source>
</evidence>
<sequence>MGILSVEILGTFSMVMLICFSTIYLYFKISYQYWKRRGVPYLKPKFPTGNSSSLFRKTRVFPLATMDFYKEIKKRGWKFGGVYTVLRPVLVIVDPALMKNILLTDFQYFIDRGFYYNEKDDPISAHLFALDEKSWKNMRIKLTPTFTSGKMKMMFPAVVQKSRYMVDAIIKCAENNEDVDINEFLAKFTTDVIGDCALGMECNSFTNPQAEFRTAGRKLKKFNGILHLLQVTITSNSPDLALKLGFPAVEKDISDFFRMAVKKGVQYRKDNNVTRPDFFQLLINMMQETKNNDKPFTMDQLVAQVFLFFVAGFDTSSSTMNFALYELAQAPDIQDKLRNEINAVLKKHNDEITYENLKEMQYLQQVLDETMRKYPAVPVLQRKCVKDYKMRDSEIVIEKGTAVLIPIISLHMDPDYYPQPTKFDPERFTPEMKQARNPFLHIPFGEGPRNCIGLRFGMMQSKIGLIQILKNFKLSISPNTNMPLQLDRDAFLLKSVETLYLRAE</sequence>
<evidence type="ECO:0000256" key="4">
    <source>
        <dbReference type="ARBA" id="ARBA00010617"/>
    </source>
</evidence>
<accession>V5K5E2</accession>
<evidence type="ECO:0000256" key="8">
    <source>
        <dbReference type="ARBA" id="ARBA00022848"/>
    </source>
</evidence>
<dbReference type="SUPFAM" id="SSF48264">
    <property type="entry name" value="Cytochrome P450"/>
    <property type="match status" value="1"/>
</dbReference>
<dbReference type="Gene3D" id="1.10.630.10">
    <property type="entry name" value="Cytochrome P450"/>
    <property type="match status" value="1"/>
</dbReference>
<keyword evidence="10 13" id="KW-0408">Iron</keyword>
<dbReference type="GO" id="GO:0016705">
    <property type="term" value="F:oxidoreductase activity, acting on paired donors, with incorporation or reduction of molecular oxygen"/>
    <property type="evidence" value="ECO:0007669"/>
    <property type="project" value="InterPro"/>
</dbReference>